<name>A0ABR1F961_9ASCO</name>
<evidence type="ECO:0000256" key="1">
    <source>
        <dbReference type="SAM" id="MobiDB-lite"/>
    </source>
</evidence>
<reference evidence="2 3" key="1">
    <citation type="submission" date="2024-03" db="EMBL/GenBank/DDBJ databases">
        <title>Genome-scale model development and genomic sequencing of the oleaginous clade Lipomyces.</title>
        <authorList>
            <consortium name="Lawrence Berkeley National Laboratory"/>
            <person name="Czajka J.J."/>
            <person name="Han Y."/>
            <person name="Kim J."/>
            <person name="Mondo S.J."/>
            <person name="Hofstad B.A."/>
            <person name="Robles A."/>
            <person name="Haridas S."/>
            <person name="Riley R."/>
            <person name="LaButti K."/>
            <person name="Pangilinan J."/>
            <person name="Andreopoulos W."/>
            <person name="Lipzen A."/>
            <person name="Yan J."/>
            <person name="Wang M."/>
            <person name="Ng V."/>
            <person name="Grigoriev I.V."/>
            <person name="Spatafora J.W."/>
            <person name="Magnuson J.K."/>
            <person name="Baker S.E."/>
            <person name="Pomraning K.R."/>
        </authorList>
    </citation>
    <scope>NUCLEOTIDE SEQUENCE [LARGE SCALE GENOMIC DNA]</scope>
    <source>
        <strain evidence="2 3">Phaff 52-87</strain>
    </source>
</reference>
<evidence type="ECO:0000313" key="3">
    <source>
        <dbReference type="Proteomes" id="UP001498771"/>
    </source>
</evidence>
<feature type="region of interest" description="Disordered" evidence="1">
    <location>
        <begin position="106"/>
        <end position="171"/>
    </location>
</feature>
<dbReference type="EMBL" id="JBBJBU010000003">
    <property type="protein sequence ID" value="KAK7206297.1"/>
    <property type="molecule type" value="Genomic_DNA"/>
</dbReference>
<dbReference type="RefSeq" id="XP_064769330.1">
    <property type="nucleotide sequence ID" value="XM_064909561.1"/>
</dbReference>
<keyword evidence="3" id="KW-1185">Reference proteome</keyword>
<sequence length="284" mass="31474">MQSRSTPPTRPPPPRSSTFKIHHDDHPKPPRQTLIKPYRDDPDEDDSNKENIPPATFYTSPHDVLQPDVLQSWRQTPGDEGRMKAAVGSGRRAMIEKRVPLKELYMSSPETPGNAFLEYTIPSDSLIDSPSGSIPTDSPSIDRRHQHQHQQQQPPVLRPRQFRRKPVNTTSTNYITLSDATGTAHTVDLDAPISSLKMKKHQSSSAAEKPAGKAAVYRDSENDILAPSKMAMQSSGKALPFSLRQQTNSIAHESSALPQLSSMALRRKQAAAAKKQKSGILLLR</sequence>
<comment type="caution">
    <text evidence="2">The sequence shown here is derived from an EMBL/GenBank/DDBJ whole genome shotgun (WGS) entry which is preliminary data.</text>
</comment>
<accession>A0ABR1F961</accession>
<dbReference type="GeneID" id="90035073"/>
<protein>
    <submittedName>
        <fullName evidence="2">Uncharacterized protein</fullName>
    </submittedName>
</protein>
<gene>
    <name evidence="2" type="ORF">BZA70DRAFT_130536</name>
</gene>
<feature type="region of interest" description="Disordered" evidence="1">
    <location>
        <begin position="1"/>
        <end position="64"/>
    </location>
</feature>
<organism evidence="2 3">
    <name type="scientific">Myxozyma melibiosi</name>
    <dbReference type="NCBI Taxonomy" id="54550"/>
    <lineage>
        <taxon>Eukaryota</taxon>
        <taxon>Fungi</taxon>
        <taxon>Dikarya</taxon>
        <taxon>Ascomycota</taxon>
        <taxon>Saccharomycotina</taxon>
        <taxon>Lipomycetes</taxon>
        <taxon>Lipomycetales</taxon>
        <taxon>Lipomycetaceae</taxon>
        <taxon>Myxozyma</taxon>
    </lineage>
</organism>
<dbReference type="Proteomes" id="UP001498771">
    <property type="component" value="Unassembled WGS sequence"/>
</dbReference>
<feature type="compositionally biased region" description="Polar residues" evidence="1">
    <location>
        <begin position="122"/>
        <end position="139"/>
    </location>
</feature>
<evidence type="ECO:0000313" key="2">
    <source>
        <dbReference type="EMBL" id="KAK7206297.1"/>
    </source>
</evidence>
<feature type="compositionally biased region" description="Low complexity" evidence="1">
    <location>
        <begin position="149"/>
        <end position="159"/>
    </location>
</feature>
<proteinExistence type="predicted"/>